<keyword evidence="2" id="KW-1185">Reference proteome</keyword>
<proteinExistence type="predicted"/>
<gene>
    <name evidence="1" type="ORF">ACFQ07_17590</name>
</gene>
<accession>A0ABW3CJG7</accession>
<evidence type="ECO:0000313" key="1">
    <source>
        <dbReference type="EMBL" id="MFD0854055.1"/>
    </source>
</evidence>
<reference evidence="2" key="1">
    <citation type="journal article" date="2019" name="Int. J. Syst. Evol. Microbiol.">
        <title>The Global Catalogue of Microorganisms (GCM) 10K type strain sequencing project: providing services to taxonomists for standard genome sequencing and annotation.</title>
        <authorList>
            <consortium name="The Broad Institute Genomics Platform"/>
            <consortium name="The Broad Institute Genome Sequencing Center for Infectious Disease"/>
            <person name="Wu L."/>
            <person name="Ma J."/>
        </authorList>
    </citation>
    <scope>NUCLEOTIDE SEQUENCE [LARGE SCALE GENOMIC DNA]</scope>
    <source>
        <strain evidence="2">JCM 31696</strain>
    </source>
</reference>
<protein>
    <submittedName>
        <fullName evidence="1">Uncharacterized protein</fullName>
    </submittedName>
</protein>
<dbReference type="EMBL" id="JBHTIR010002657">
    <property type="protein sequence ID" value="MFD0854055.1"/>
    <property type="molecule type" value="Genomic_DNA"/>
</dbReference>
<name>A0ABW3CJG7_9ACTN</name>
<feature type="non-terminal residue" evidence="1">
    <location>
        <position position="1"/>
    </location>
</feature>
<dbReference type="Proteomes" id="UP001597083">
    <property type="component" value="Unassembled WGS sequence"/>
</dbReference>
<comment type="caution">
    <text evidence="1">The sequence shown here is derived from an EMBL/GenBank/DDBJ whole genome shotgun (WGS) entry which is preliminary data.</text>
</comment>
<organism evidence="1 2">
    <name type="scientific">Actinomadura adrarensis</name>
    <dbReference type="NCBI Taxonomy" id="1819600"/>
    <lineage>
        <taxon>Bacteria</taxon>
        <taxon>Bacillati</taxon>
        <taxon>Actinomycetota</taxon>
        <taxon>Actinomycetes</taxon>
        <taxon>Streptosporangiales</taxon>
        <taxon>Thermomonosporaceae</taxon>
        <taxon>Actinomadura</taxon>
    </lineage>
</organism>
<sequence length="74" mass="8025">VRRPRIRTPNGTAEVAVPAYEAFASADLLEGMVLEKMLGKHDRRARSAGHGAQMRRMGLGELRLLAAYSGSPCC</sequence>
<evidence type="ECO:0000313" key="2">
    <source>
        <dbReference type="Proteomes" id="UP001597083"/>
    </source>
</evidence>